<comment type="caution">
    <text evidence="3">The sequence shown here is derived from an EMBL/GenBank/DDBJ whole genome shotgun (WGS) entry which is preliminary data.</text>
</comment>
<keyword evidence="4" id="KW-1185">Reference proteome</keyword>
<evidence type="ECO:0000259" key="2">
    <source>
        <dbReference type="PROSITE" id="PS51186"/>
    </source>
</evidence>
<dbReference type="Proteomes" id="UP000679126">
    <property type="component" value="Unassembled WGS sequence"/>
</dbReference>
<dbReference type="Gene3D" id="3.40.630.30">
    <property type="match status" value="1"/>
</dbReference>
<dbReference type="InterPro" id="IPR050769">
    <property type="entry name" value="NAT_camello-type"/>
</dbReference>
<sequence length="311" mass="35820">MNAVNNARVLCWNAAYREDFGRLNKAWIEKFFTLEPFDIELLEKPAEKIIARGGDIIFVAVGKQIAGTVAYLPLDEETVEMTKMAVDETFQGQRLGWLLGKAIIERAAGAGFKKMVLFSNRVLEPAINMYHKLGFVETELDPGRYKRSNIKMTMDLQEPPLAGLGRSLADTVHATEERLLRFTDEEAGRRPSADKWSRKEVLGHLIDSAMNNYPRFIRSQQAEYLDTPGYNQDFWVDVRRYQEEDWRELVQIWKMLNLHIARVLPLLPEETLGHILAIGPNAPVTLRYVADDYLRHLKHHLTQIFPVHANY</sequence>
<accession>A0ABS3YBQ4</accession>
<reference evidence="4" key="1">
    <citation type="submission" date="2021-03" db="EMBL/GenBank/DDBJ databases">
        <title>Assistant Professor.</title>
        <authorList>
            <person name="Huq M.A."/>
        </authorList>
    </citation>
    <scope>NUCLEOTIDE SEQUENCE [LARGE SCALE GENOMIC DNA]</scope>
    <source>
        <strain evidence="4">MAH-28</strain>
    </source>
</reference>
<evidence type="ECO:0000313" key="3">
    <source>
        <dbReference type="EMBL" id="MBO9151584.1"/>
    </source>
</evidence>
<dbReference type="Pfam" id="PF12867">
    <property type="entry name" value="DinB_2"/>
    <property type="match status" value="1"/>
</dbReference>
<proteinExistence type="predicted"/>
<evidence type="ECO:0000313" key="4">
    <source>
        <dbReference type="Proteomes" id="UP000679126"/>
    </source>
</evidence>
<dbReference type="EMBL" id="JAGHKP010000001">
    <property type="protein sequence ID" value="MBO9151584.1"/>
    <property type="molecule type" value="Genomic_DNA"/>
</dbReference>
<dbReference type="EC" id="2.3.1.-" evidence="3"/>
<name>A0ABS3YBQ4_9BACT</name>
<protein>
    <submittedName>
        <fullName evidence="3">GNAT family N-acetyltransferase</fullName>
        <ecNumber evidence="3">2.3.1.-</ecNumber>
    </submittedName>
</protein>
<dbReference type="GO" id="GO:0016746">
    <property type="term" value="F:acyltransferase activity"/>
    <property type="evidence" value="ECO:0007669"/>
    <property type="project" value="UniProtKB-KW"/>
</dbReference>
<dbReference type="CDD" id="cd04301">
    <property type="entry name" value="NAT_SF"/>
    <property type="match status" value="1"/>
</dbReference>
<gene>
    <name evidence="3" type="ORF">J7I43_05155</name>
</gene>
<feature type="domain" description="N-acetyltransferase" evidence="2">
    <location>
        <begin position="7"/>
        <end position="157"/>
    </location>
</feature>
<dbReference type="InterPro" id="IPR016181">
    <property type="entry name" value="Acyl_CoA_acyltransferase"/>
</dbReference>
<dbReference type="RefSeq" id="WP_209143927.1">
    <property type="nucleotide sequence ID" value="NZ_JAGHKP010000001.1"/>
</dbReference>
<evidence type="ECO:0000256" key="1">
    <source>
        <dbReference type="ARBA" id="ARBA00022679"/>
    </source>
</evidence>
<dbReference type="SUPFAM" id="SSF109854">
    <property type="entry name" value="DinB/YfiT-like putative metalloenzymes"/>
    <property type="match status" value="1"/>
</dbReference>
<dbReference type="Pfam" id="PF00583">
    <property type="entry name" value="Acetyltransf_1"/>
    <property type="match status" value="1"/>
</dbReference>
<dbReference type="PANTHER" id="PTHR13947">
    <property type="entry name" value="GNAT FAMILY N-ACETYLTRANSFERASE"/>
    <property type="match status" value="1"/>
</dbReference>
<dbReference type="InterPro" id="IPR000182">
    <property type="entry name" value="GNAT_dom"/>
</dbReference>
<keyword evidence="3" id="KW-0012">Acyltransferase</keyword>
<keyword evidence="1 3" id="KW-0808">Transferase</keyword>
<dbReference type="PROSITE" id="PS51186">
    <property type="entry name" value="GNAT"/>
    <property type="match status" value="1"/>
</dbReference>
<dbReference type="SUPFAM" id="SSF55729">
    <property type="entry name" value="Acyl-CoA N-acyltransferases (Nat)"/>
    <property type="match status" value="1"/>
</dbReference>
<dbReference type="Gene3D" id="1.20.120.450">
    <property type="entry name" value="dinb family like domain"/>
    <property type="match status" value="1"/>
</dbReference>
<dbReference type="InterPro" id="IPR024775">
    <property type="entry name" value="DinB-like"/>
</dbReference>
<dbReference type="InterPro" id="IPR034660">
    <property type="entry name" value="DinB/YfiT-like"/>
</dbReference>
<organism evidence="3 4">
    <name type="scientific">Chitinophaga chungangae</name>
    <dbReference type="NCBI Taxonomy" id="2821488"/>
    <lineage>
        <taxon>Bacteria</taxon>
        <taxon>Pseudomonadati</taxon>
        <taxon>Bacteroidota</taxon>
        <taxon>Chitinophagia</taxon>
        <taxon>Chitinophagales</taxon>
        <taxon>Chitinophagaceae</taxon>
        <taxon>Chitinophaga</taxon>
    </lineage>
</organism>
<dbReference type="PANTHER" id="PTHR13947:SF37">
    <property type="entry name" value="LD18367P"/>
    <property type="match status" value="1"/>
</dbReference>